<evidence type="ECO:0000313" key="4">
    <source>
        <dbReference type="Proteomes" id="UP000051202"/>
    </source>
</evidence>
<protein>
    <submittedName>
        <fullName evidence="3">Uncharacterized protein</fullName>
    </submittedName>
</protein>
<evidence type="ECO:0000256" key="2">
    <source>
        <dbReference type="SAM" id="Phobius"/>
    </source>
</evidence>
<proteinExistence type="predicted"/>
<keyword evidence="2" id="KW-0472">Membrane</keyword>
<reference evidence="3 4" key="1">
    <citation type="submission" date="2015-11" db="EMBL/GenBank/DDBJ databases">
        <title>Permanent draft genome of Psychrobacter piscatorii LQ58.</title>
        <authorList>
            <person name="Zhou M."/>
            <person name="Dong B."/>
            <person name="Liu Q."/>
        </authorList>
    </citation>
    <scope>NUCLEOTIDE SEQUENCE [LARGE SCALE GENOMIC DNA]</scope>
    <source>
        <strain evidence="3 4">LQ58</strain>
    </source>
</reference>
<evidence type="ECO:0000313" key="3">
    <source>
        <dbReference type="EMBL" id="KRU23219.1"/>
    </source>
</evidence>
<name>A0A0T6DTV2_9GAMM</name>
<dbReference type="STRING" id="554343.AS194_05195"/>
<feature type="compositionally biased region" description="Polar residues" evidence="1">
    <location>
        <begin position="217"/>
        <end position="226"/>
    </location>
</feature>
<accession>A0A0T6DTV2</accession>
<comment type="caution">
    <text evidence="3">The sequence shown here is derived from an EMBL/GenBank/DDBJ whole genome shotgun (WGS) entry which is preliminary data.</text>
</comment>
<feature type="region of interest" description="Disordered" evidence="1">
    <location>
        <begin position="204"/>
        <end position="226"/>
    </location>
</feature>
<feature type="transmembrane region" description="Helical" evidence="2">
    <location>
        <begin position="21"/>
        <end position="45"/>
    </location>
</feature>
<sequence length="345" mass="38763">MPMNSESLSKDPSAIQQRRQANILLLRMQWLVILLLIAALLWLYISQQRFQHSVNERLQSNEQVVSRLNEMDDRLFAMSQQTLPEPRVKASSQAQNQLDLLRIQIKAADRLLADNNDSAAIELLRGLHWQLAQSSNEIAPALTVVIKQSLLKDIERLQAQSSQPSPWQIQNLAIQNIQEFLHSHERLSSYEGADIQRRELVDAATEGDQKRAVANPPAQTSARNDMTLTRRQLTIHEVIMTLNLASQASNMREQDQLINYLTQARKQLKTLLPKSSVSNGKNSAQVGAIGIAPSDKKPKGTDNNLEAMQSPNDIPEVIAWLDQLIVNAPKPTPLLTTQILDKPQP</sequence>
<dbReference type="EMBL" id="LNDJ01000048">
    <property type="protein sequence ID" value="KRU23219.1"/>
    <property type="molecule type" value="Genomic_DNA"/>
</dbReference>
<organism evidence="3 4">
    <name type="scientific">Psychrobacter piscatorii</name>
    <dbReference type="NCBI Taxonomy" id="554343"/>
    <lineage>
        <taxon>Bacteria</taxon>
        <taxon>Pseudomonadati</taxon>
        <taxon>Pseudomonadota</taxon>
        <taxon>Gammaproteobacteria</taxon>
        <taxon>Moraxellales</taxon>
        <taxon>Moraxellaceae</taxon>
        <taxon>Psychrobacter</taxon>
    </lineage>
</organism>
<evidence type="ECO:0000256" key="1">
    <source>
        <dbReference type="SAM" id="MobiDB-lite"/>
    </source>
</evidence>
<keyword evidence="2" id="KW-1133">Transmembrane helix</keyword>
<keyword evidence="4" id="KW-1185">Reference proteome</keyword>
<dbReference type="Proteomes" id="UP000051202">
    <property type="component" value="Unassembled WGS sequence"/>
</dbReference>
<dbReference type="AlphaFoldDB" id="A0A0T6DTV2"/>
<keyword evidence="2" id="KW-0812">Transmembrane</keyword>
<dbReference type="RefSeq" id="WP_058023961.1">
    <property type="nucleotide sequence ID" value="NZ_LNDJ01000048.1"/>
</dbReference>
<gene>
    <name evidence="3" type="ORF">AS194_05195</name>
</gene>